<dbReference type="InterPro" id="IPR027417">
    <property type="entry name" value="P-loop_NTPase"/>
</dbReference>
<dbReference type="CDD" id="cd18137">
    <property type="entry name" value="HLD_clamp_pol_III_gamma_tau"/>
    <property type="match status" value="1"/>
</dbReference>
<dbReference type="InterPro" id="IPR008921">
    <property type="entry name" value="DNA_pol3_clamp-load_cplx_C"/>
</dbReference>
<evidence type="ECO:0000256" key="9">
    <source>
        <dbReference type="ARBA" id="ARBA00022840"/>
    </source>
</evidence>
<proteinExistence type="inferred from homology"/>
<organism evidence="14 15">
    <name type="scientific">Winkia neuii</name>
    <dbReference type="NCBI Taxonomy" id="33007"/>
    <lineage>
        <taxon>Bacteria</taxon>
        <taxon>Bacillati</taxon>
        <taxon>Actinomycetota</taxon>
        <taxon>Actinomycetes</taxon>
        <taxon>Actinomycetales</taxon>
        <taxon>Actinomycetaceae</taxon>
        <taxon>Winkia</taxon>
    </lineage>
</organism>
<dbReference type="GO" id="GO:0046872">
    <property type="term" value="F:metal ion binding"/>
    <property type="evidence" value="ECO:0007669"/>
    <property type="project" value="UniProtKB-KW"/>
</dbReference>
<comment type="caution">
    <text evidence="14">The sequence shown here is derived from an EMBL/GenBank/DDBJ whole genome shotgun (WGS) entry which is preliminary data.</text>
</comment>
<feature type="compositionally biased region" description="Pro residues" evidence="12">
    <location>
        <begin position="635"/>
        <end position="646"/>
    </location>
</feature>
<evidence type="ECO:0000256" key="11">
    <source>
        <dbReference type="ARBA" id="ARBA00049244"/>
    </source>
</evidence>
<evidence type="ECO:0000313" key="15">
    <source>
        <dbReference type="Proteomes" id="UP000235122"/>
    </source>
</evidence>
<dbReference type="Gene3D" id="1.10.8.60">
    <property type="match status" value="1"/>
</dbReference>
<dbReference type="Pfam" id="PF22608">
    <property type="entry name" value="DNAX_ATPase_lid"/>
    <property type="match status" value="1"/>
</dbReference>
<keyword evidence="5" id="KW-0235">DNA replication</keyword>
<keyword evidence="10" id="KW-0239">DNA-directed DNA polymerase</keyword>
<dbReference type="STRING" id="33007.HMPREF3198_00293"/>
<feature type="compositionally biased region" description="Polar residues" evidence="12">
    <location>
        <begin position="509"/>
        <end position="528"/>
    </location>
</feature>
<dbReference type="Pfam" id="PF13177">
    <property type="entry name" value="DNA_pol3_delta2"/>
    <property type="match status" value="1"/>
</dbReference>
<keyword evidence="4" id="KW-0548">Nucleotidyltransferase</keyword>
<keyword evidence="7" id="KW-0547">Nucleotide-binding</keyword>
<dbReference type="NCBIfam" id="TIGR02397">
    <property type="entry name" value="dnaX_nterm"/>
    <property type="match status" value="1"/>
</dbReference>
<dbReference type="InterPro" id="IPR012763">
    <property type="entry name" value="DNA_pol_III_sug/sutau_N"/>
</dbReference>
<feature type="domain" description="AAA+ ATPase" evidence="13">
    <location>
        <begin position="46"/>
        <end position="189"/>
    </location>
</feature>
<feature type="compositionally biased region" description="Basic and acidic residues" evidence="12">
    <location>
        <begin position="763"/>
        <end position="776"/>
    </location>
</feature>
<comment type="similarity">
    <text evidence="1">Belongs to the DnaX/STICHEL family.</text>
</comment>
<dbReference type="FunFam" id="3.40.50.300:FF:000014">
    <property type="entry name" value="DNA polymerase III subunit gamma/tau"/>
    <property type="match status" value="1"/>
</dbReference>
<dbReference type="GO" id="GO:0006261">
    <property type="term" value="P:DNA-templated DNA replication"/>
    <property type="evidence" value="ECO:0007669"/>
    <property type="project" value="TreeGrafter"/>
</dbReference>
<evidence type="ECO:0000256" key="2">
    <source>
        <dbReference type="ARBA" id="ARBA00012417"/>
    </source>
</evidence>
<keyword evidence="3" id="KW-0808">Transferase</keyword>
<evidence type="ECO:0000256" key="7">
    <source>
        <dbReference type="ARBA" id="ARBA00022741"/>
    </source>
</evidence>
<dbReference type="AlphaFoldDB" id="A0A2I1IND1"/>
<reference evidence="14 15" key="1">
    <citation type="submission" date="2017-12" db="EMBL/GenBank/DDBJ databases">
        <title>Phylogenetic diversity of female urinary microbiome.</title>
        <authorList>
            <person name="Thomas-White K."/>
            <person name="Wolfe A.J."/>
        </authorList>
    </citation>
    <scope>NUCLEOTIDE SEQUENCE [LARGE SCALE GENOMIC DNA]</scope>
    <source>
        <strain evidence="14 15">UMB0402</strain>
    </source>
</reference>
<evidence type="ECO:0000256" key="1">
    <source>
        <dbReference type="ARBA" id="ARBA00006360"/>
    </source>
</evidence>
<keyword evidence="6" id="KW-0479">Metal-binding</keyword>
<keyword evidence="15" id="KW-1185">Reference proteome</keyword>
<keyword evidence="8" id="KW-0862">Zinc</keyword>
<dbReference type="EC" id="2.7.7.7" evidence="2"/>
<dbReference type="EMBL" id="PKKO01000003">
    <property type="protein sequence ID" value="PKY72602.1"/>
    <property type="molecule type" value="Genomic_DNA"/>
</dbReference>
<dbReference type="CDD" id="cd00009">
    <property type="entry name" value="AAA"/>
    <property type="match status" value="1"/>
</dbReference>
<name>A0A2I1IND1_9ACTO</name>
<evidence type="ECO:0000256" key="6">
    <source>
        <dbReference type="ARBA" id="ARBA00022723"/>
    </source>
</evidence>
<feature type="compositionally biased region" description="Low complexity" evidence="12">
    <location>
        <begin position="456"/>
        <end position="473"/>
    </location>
</feature>
<dbReference type="InterPro" id="IPR050238">
    <property type="entry name" value="DNA_Rep/Repair_Clamp_Loader"/>
</dbReference>
<feature type="compositionally biased region" description="Low complexity" evidence="12">
    <location>
        <begin position="531"/>
        <end position="544"/>
    </location>
</feature>
<feature type="region of interest" description="Disordered" evidence="12">
    <location>
        <begin position="632"/>
        <end position="841"/>
    </location>
</feature>
<dbReference type="InterPro" id="IPR022754">
    <property type="entry name" value="DNA_pol_III_gamma-3"/>
</dbReference>
<dbReference type="GO" id="GO:0009360">
    <property type="term" value="C:DNA polymerase III complex"/>
    <property type="evidence" value="ECO:0007669"/>
    <property type="project" value="InterPro"/>
</dbReference>
<evidence type="ECO:0000259" key="13">
    <source>
        <dbReference type="SMART" id="SM00382"/>
    </source>
</evidence>
<dbReference type="PANTHER" id="PTHR11669">
    <property type="entry name" value="REPLICATION FACTOR C / DNA POLYMERASE III GAMMA-TAU SUBUNIT"/>
    <property type="match status" value="1"/>
</dbReference>
<evidence type="ECO:0000256" key="3">
    <source>
        <dbReference type="ARBA" id="ARBA00022679"/>
    </source>
</evidence>
<evidence type="ECO:0000256" key="12">
    <source>
        <dbReference type="SAM" id="MobiDB-lite"/>
    </source>
</evidence>
<evidence type="ECO:0000256" key="10">
    <source>
        <dbReference type="ARBA" id="ARBA00022932"/>
    </source>
</evidence>
<dbReference type="SUPFAM" id="SSF48019">
    <property type="entry name" value="post-AAA+ oligomerization domain-like"/>
    <property type="match status" value="1"/>
</dbReference>
<dbReference type="Proteomes" id="UP000235122">
    <property type="component" value="Unassembled WGS sequence"/>
</dbReference>
<dbReference type="GO" id="GO:0003677">
    <property type="term" value="F:DNA binding"/>
    <property type="evidence" value="ECO:0007669"/>
    <property type="project" value="InterPro"/>
</dbReference>
<keyword evidence="9" id="KW-0067">ATP-binding</keyword>
<accession>A0A2I1IND1</accession>
<dbReference type="Gene3D" id="1.20.272.10">
    <property type="match status" value="1"/>
</dbReference>
<feature type="compositionally biased region" description="Polar residues" evidence="12">
    <location>
        <begin position="808"/>
        <end position="822"/>
    </location>
</feature>
<feature type="compositionally biased region" description="Low complexity" evidence="12">
    <location>
        <begin position="380"/>
        <end position="393"/>
    </location>
</feature>
<dbReference type="InterPro" id="IPR003593">
    <property type="entry name" value="AAA+_ATPase"/>
</dbReference>
<dbReference type="Gene3D" id="3.40.50.300">
    <property type="entry name" value="P-loop containing nucleotide triphosphate hydrolases"/>
    <property type="match status" value="1"/>
</dbReference>
<sequence length="862" mass="91311">MSATPSKVEDVSTALYRRYRPDTFAEVIGQEHVTKPLMAALRAQKVTHAYLFSGPRGCGKTTSARILARCLNCAQYPTDTPCGECDSCRELATGGPGSLDVVEIDAASHNGVDDARELRERAAFAPVRDRFKIFILDEAHMVTSAGFNALLKLVEEPPEHVKFIFATTEPEKVISTIRSRTHHYPFRLVPPEVMRGFLADICTKEGIDPEDGVLNLVMRAGGGSVRDTLGVLDQLMAGCDTNVLAYDMAVHLLGYTDSTLLSQTVDALAGRDGAGAFRIVERIIESGHDPRRFVEDLLQRLRDLLVIAVSNGGAIEALQGIPQAELEQMQTQARVMGAADLSRSADLTNDALSAMSGAISPRLQLELLVAKLLLPAQQSAPQTAPSQQAQAPQNMPDSAAAVRQMLSKKRGASAQAGPEAREAEAADPSAQSRSVAPTEHVHEPAKNGVAPEGVSGARAQERPQGGQQPPQRDQQTHPQKSPQAQEAQAAHSERAKKSQAAQPQQARQTKNVQPQQAQEPQSGKSQPSDVPAAPAPANQPAATAGRTDGDLSETIRNRWQEVTEFLAQNHARSTWGRLTQAQLGTVANGQLTLRYQSVGMAQGFNSGTHAQALENALYQVLGVKLRVVALSADEPNPPAPTAPPQDGPQRSNGVAQNMPVGPAHSQHHGGNGDSGWGPISEPASGDDSEGDRPSGPQQLDSHADSSPAYSEGENGLPESTSGPVPAPAPASFAEPDDAWGPIATPPALQPPEAVSNVTPLHKPSPEHPAGREREFAGESAPAGVPAPPPVAEFAPDPVPTHQGARQIIEQTLAQNHNRTVSQPEDVDDNVSPDDPEAEDTGVVGLAAVEDILGARVVSDIKE</sequence>
<dbReference type="InterPro" id="IPR045085">
    <property type="entry name" value="HLD_clamp_pol_III_gamma_tau"/>
</dbReference>
<feature type="compositionally biased region" description="Low complexity" evidence="12">
    <location>
        <begin position="498"/>
        <end position="508"/>
    </location>
</feature>
<evidence type="ECO:0000313" key="14">
    <source>
        <dbReference type="EMBL" id="PKY72602.1"/>
    </source>
</evidence>
<gene>
    <name evidence="14" type="ORF">CYJ19_05785</name>
</gene>
<dbReference type="Pfam" id="PF12169">
    <property type="entry name" value="DNA_pol3_gamma3"/>
    <property type="match status" value="1"/>
</dbReference>
<dbReference type="GO" id="GO:0003887">
    <property type="term" value="F:DNA-directed DNA polymerase activity"/>
    <property type="evidence" value="ECO:0007669"/>
    <property type="project" value="UniProtKB-KW"/>
</dbReference>
<comment type="catalytic activity">
    <reaction evidence="11">
        <text>DNA(n) + a 2'-deoxyribonucleoside 5'-triphosphate = DNA(n+1) + diphosphate</text>
        <dbReference type="Rhea" id="RHEA:22508"/>
        <dbReference type="Rhea" id="RHEA-COMP:17339"/>
        <dbReference type="Rhea" id="RHEA-COMP:17340"/>
        <dbReference type="ChEBI" id="CHEBI:33019"/>
        <dbReference type="ChEBI" id="CHEBI:61560"/>
        <dbReference type="ChEBI" id="CHEBI:173112"/>
        <dbReference type="EC" id="2.7.7.7"/>
    </reaction>
</comment>
<evidence type="ECO:0000256" key="8">
    <source>
        <dbReference type="ARBA" id="ARBA00022833"/>
    </source>
</evidence>
<dbReference type="NCBIfam" id="NF005846">
    <property type="entry name" value="PRK07764.1-6"/>
    <property type="match status" value="1"/>
</dbReference>
<feature type="compositionally biased region" description="Polar residues" evidence="12">
    <location>
        <begin position="476"/>
        <end position="486"/>
    </location>
</feature>
<dbReference type="SMART" id="SM00382">
    <property type="entry name" value="AAA"/>
    <property type="match status" value="1"/>
</dbReference>
<dbReference type="SUPFAM" id="SSF52540">
    <property type="entry name" value="P-loop containing nucleoside triphosphate hydrolases"/>
    <property type="match status" value="1"/>
</dbReference>
<feature type="compositionally biased region" description="Acidic residues" evidence="12">
    <location>
        <begin position="824"/>
        <end position="839"/>
    </location>
</feature>
<dbReference type="GO" id="GO:0005524">
    <property type="term" value="F:ATP binding"/>
    <property type="evidence" value="ECO:0007669"/>
    <property type="project" value="UniProtKB-KW"/>
</dbReference>
<dbReference type="PANTHER" id="PTHR11669:SF0">
    <property type="entry name" value="PROTEIN STICHEL-LIKE 2"/>
    <property type="match status" value="1"/>
</dbReference>
<evidence type="ECO:0000256" key="4">
    <source>
        <dbReference type="ARBA" id="ARBA00022695"/>
    </source>
</evidence>
<evidence type="ECO:0000256" key="5">
    <source>
        <dbReference type="ARBA" id="ARBA00022705"/>
    </source>
</evidence>
<feature type="region of interest" description="Disordered" evidence="12">
    <location>
        <begin position="380"/>
        <end position="550"/>
    </location>
</feature>
<protein>
    <recommendedName>
        <fullName evidence="2">DNA-directed DNA polymerase</fullName>
        <ecNumber evidence="2">2.7.7.7</ecNumber>
    </recommendedName>
</protein>